<dbReference type="OrthoDB" id="9812528at2"/>
<protein>
    <submittedName>
        <fullName evidence="5">Periplasmic binding protein</fullName>
    </submittedName>
</protein>
<keyword evidence="3" id="KW-0732">Signal</keyword>
<dbReference type="GO" id="GO:0071281">
    <property type="term" value="P:cellular response to iron ion"/>
    <property type="evidence" value="ECO:0007669"/>
    <property type="project" value="TreeGrafter"/>
</dbReference>
<sequence>MSRLRASIPLLALTLALTGALTGCSSPDGTAATPQETATPPAEPPAAPPAQAACIDKFDPTKDYFPDKVKFSDAENVNVEYFNSYKVVTVRHTSPGGPSQKYVLTQCGAPEPKLTGDLATAQKITIPVKKAATGSTGHVPPFQLLNQSQALAGVTDADKISGGKVKDAIKAGKITKLTPTATGADPAQITTLKPDLFISSTPTDPANPKLRKEKIPVVSYADWFERTPLGRAEWTKFTALFLDAEAEANTRFERIASDYRTLVAKALHVSHRPAVLLGTMTDGKWKAPGRDNYVANEILDAGGTYVLEHLNGTEPRPLDFEMVLTRGAESEHWLAPEPTTPWKSLNDPISKDARIANLPPVKKANVWTFTKRINEGGGNDYWQSGAVRPDLVLADLIAILHPELMPSHQFTYYTQVPAQ</sequence>
<dbReference type="RefSeq" id="WP_028327658.1">
    <property type="nucleotide sequence ID" value="NZ_JAAFNI010000001.1"/>
</dbReference>
<evidence type="ECO:0000256" key="2">
    <source>
        <dbReference type="SAM" id="MobiDB-lite"/>
    </source>
</evidence>
<dbReference type="InterPro" id="IPR002491">
    <property type="entry name" value="ABC_transptr_periplasmic_BD"/>
</dbReference>
<dbReference type="SUPFAM" id="SSF53807">
    <property type="entry name" value="Helical backbone' metal receptor"/>
    <property type="match status" value="1"/>
</dbReference>
<keyword evidence="6" id="KW-1185">Reference proteome</keyword>
<proteinExistence type="inferred from homology"/>
<dbReference type="PANTHER" id="PTHR30535:SF34">
    <property type="entry name" value="MOLYBDATE-BINDING PROTEIN MOLA"/>
    <property type="match status" value="1"/>
</dbReference>
<organism evidence="5 6">
    <name type="scientific">Dermatophilus congolensis</name>
    <dbReference type="NCBI Taxonomy" id="1863"/>
    <lineage>
        <taxon>Bacteria</taxon>
        <taxon>Bacillati</taxon>
        <taxon>Actinomycetota</taxon>
        <taxon>Actinomycetes</taxon>
        <taxon>Micrococcales</taxon>
        <taxon>Dermatophilaceae</taxon>
        <taxon>Dermatophilus</taxon>
    </lineage>
</organism>
<dbReference type="PROSITE" id="PS51257">
    <property type="entry name" value="PROKAR_LIPOPROTEIN"/>
    <property type="match status" value="1"/>
</dbReference>
<dbReference type="Proteomes" id="UP000242637">
    <property type="component" value="Chromosome 1"/>
</dbReference>
<feature type="signal peptide" evidence="3">
    <location>
        <begin position="1"/>
        <end position="31"/>
    </location>
</feature>
<evidence type="ECO:0000313" key="5">
    <source>
        <dbReference type="EMBL" id="SNV22207.1"/>
    </source>
</evidence>
<comment type="similarity">
    <text evidence="1">Belongs to the bacterial solute-binding protein 8 family.</text>
</comment>
<evidence type="ECO:0000313" key="6">
    <source>
        <dbReference type="Proteomes" id="UP000242637"/>
    </source>
</evidence>
<feature type="region of interest" description="Disordered" evidence="2">
    <location>
        <begin position="26"/>
        <end position="49"/>
    </location>
</feature>
<dbReference type="Pfam" id="PF01497">
    <property type="entry name" value="Peripla_BP_2"/>
    <property type="match status" value="1"/>
</dbReference>
<dbReference type="EMBL" id="LT906453">
    <property type="protein sequence ID" value="SNV22207.1"/>
    <property type="molecule type" value="Genomic_DNA"/>
</dbReference>
<dbReference type="Gene3D" id="3.40.50.1980">
    <property type="entry name" value="Nitrogenase molybdenum iron protein domain"/>
    <property type="match status" value="2"/>
</dbReference>
<gene>
    <name evidence="5" type="ORF">SAMEA4475696_01442</name>
</gene>
<evidence type="ECO:0000256" key="3">
    <source>
        <dbReference type="SAM" id="SignalP"/>
    </source>
</evidence>
<feature type="chain" id="PRO_5038376424" evidence="3">
    <location>
        <begin position="32"/>
        <end position="419"/>
    </location>
</feature>
<feature type="compositionally biased region" description="Low complexity" evidence="2">
    <location>
        <begin position="30"/>
        <end position="40"/>
    </location>
</feature>
<feature type="domain" description="Fe/B12 periplasmic-binding" evidence="4">
    <location>
        <begin position="151"/>
        <end position="368"/>
    </location>
</feature>
<dbReference type="KEGG" id="dco:SAMEA4475696_1442"/>
<dbReference type="GeneID" id="63459655"/>
<accession>A0A239VJ23</accession>
<dbReference type="InterPro" id="IPR050902">
    <property type="entry name" value="ABC_Transporter_SBP"/>
</dbReference>
<evidence type="ECO:0000259" key="4">
    <source>
        <dbReference type="Pfam" id="PF01497"/>
    </source>
</evidence>
<dbReference type="PANTHER" id="PTHR30535">
    <property type="entry name" value="VITAMIN B12-BINDING PROTEIN"/>
    <property type="match status" value="1"/>
</dbReference>
<reference evidence="5 6" key="1">
    <citation type="submission" date="2017-06" db="EMBL/GenBank/DDBJ databases">
        <authorList>
            <consortium name="Pathogen Informatics"/>
        </authorList>
    </citation>
    <scope>NUCLEOTIDE SEQUENCE [LARGE SCALE GENOMIC DNA]</scope>
    <source>
        <strain evidence="5 6">NCTC13039</strain>
    </source>
</reference>
<dbReference type="AlphaFoldDB" id="A0A239VJ23"/>
<evidence type="ECO:0000256" key="1">
    <source>
        <dbReference type="ARBA" id="ARBA00008814"/>
    </source>
</evidence>
<name>A0A239VJ23_9MICO</name>
<dbReference type="STRING" id="1121387.GCA_000429885_02108"/>